<feature type="domain" description="Plastocyanin-like" evidence="5">
    <location>
        <begin position="418"/>
        <end position="509"/>
    </location>
</feature>
<organism evidence="7 8">
    <name type="scientific">Dongia soli</name>
    <dbReference type="NCBI Taxonomy" id="600628"/>
    <lineage>
        <taxon>Bacteria</taxon>
        <taxon>Pseudomonadati</taxon>
        <taxon>Pseudomonadota</taxon>
        <taxon>Alphaproteobacteria</taxon>
        <taxon>Rhodospirillales</taxon>
        <taxon>Dongiaceae</taxon>
        <taxon>Dongia</taxon>
    </lineage>
</organism>
<keyword evidence="3" id="KW-0472">Membrane</keyword>
<sequence>MMKPKDSRNAKGRGRIPRRDVLAGLAGMAVTGMAAPFILKNGLSEPAKAAIPFVYPTAPQPPADASVVDVTLTAKFRTRQMLPAPAGLSQIAGYDDKPEMMMIRLKQGQWLRAKLVNQLSEHTSVHWHGIRLPNAMDGVPYMTQPPVQPGENFTYAFRPPDTGTFFFHPHCNTVEQYGRGLVGTLIVEGDEKRPSDADVICAYRDWRLKPDGSFDALMTEKGAATAGTFGQVATMNGQPLPLRREVPANGDTRLRLLNLDLTRILEIGVEGAEAWVIATDGNAIDPVKLDSWKIGPAMRLDLLLRMPRQAGATVRVFNYFSPQPILLAELTAGKTQLDKPPFTPDLLKPANLREPKLDGAQQLPMRLSAASSQSATAPEVKLPDGEVLRIADALCLTPHTFWAINGQAWPAQGHDVLPPPLFKLAKGRSYVFEVANVTPRVHPIHLHGHTFKVLDSDRNTVVPHFADTTLVFPKERLRIAFVADNPGDWMVHCHIIEHQETGMMGFFRVA</sequence>
<keyword evidence="3" id="KW-1133">Transmembrane helix</keyword>
<dbReference type="Pfam" id="PF07732">
    <property type="entry name" value="Cu-oxidase_3"/>
    <property type="match status" value="1"/>
</dbReference>
<dbReference type="Gene3D" id="2.60.40.420">
    <property type="entry name" value="Cupredoxins - blue copper proteins"/>
    <property type="match status" value="3"/>
</dbReference>
<dbReference type="InterPro" id="IPR011706">
    <property type="entry name" value="Cu-oxidase_C"/>
</dbReference>
<comment type="caution">
    <text evidence="7">The sequence shown here is derived from an EMBL/GenBank/DDBJ whole genome shotgun (WGS) entry which is preliminary data.</text>
</comment>
<dbReference type="PROSITE" id="PS00080">
    <property type="entry name" value="MULTICOPPER_OXIDASE2"/>
    <property type="match status" value="1"/>
</dbReference>
<dbReference type="Pfam" id="PF00394">
    <property type="entry name" value="Cu-oxidase"/>
    <property type="match status" value="1"/>
</dbReference>
<dbReference type="PROSITE" id="PS00079">
    <property type="entry name" value="MULTICOPPER_OXIDASE1"/>
    <property type="match status" value="1"/>
</dbReference>
<evidence type="ECO:0000313" key="7">
    <source>
        <dbReference type="EMBL" id="MDY0884980.1"/>
    </source>
</evidence>
<dbReference type="RefSeq" id="WP_320510054.1">
    <property type="nucleotide sequence ID" value="NZ_JAXCLW010000007.1"/>
</dbReference>
<dbReference type="PANTHER" id="PTHR11709">
    <property type="entry name" value="MULTI-COPPER OXIDASE"/>
    <property type="match status" value="1"/>
</dbReference>
<dbReference type="CDD" id="cd13861">
    <property type="entry name" value="CuRO_1_CumA_like"/>
    <property type="match status" value="1"/>
</dbReference>
<dbReference type="InterPro" id="IPR011707">
    <property type="entry name" value="Cu-oxidase-like_N"/>
</dbReference>
<dbReference type="InterPro" id="IPR045087">
    <property type="entry name" value="Cu-oxidase_fam"/>
</dbReference>
<dbReference type="InterPro" id="IPR001117">
    <property type="entry name" value="Cu-oxidase_2nd"/>
</dbReference>
<dbReference type="Proteomes" id="UP001279642">
    <property type="component" value="Unassembled WGS sequence"/>
</dbReference>
<keyword evidence="8" id="KW-1185">Reference proteome</keyword>
<evidence type="ECO:0000256" key="1">
    <source>
        <dbReference type="ARBA" id="ARBA00022723"/>
    </source>
</evidence>
<dbReference type="InterPro" id="IPR006311">
    <property type="entry name" value="TAT_signal"/>
</dbReference>
<keyword evidence="1" id="KW-0479">Metal-binding</keyword>
<keyword evidence="2" id="KW-0560">Oxidoreductase</keyword>
<dbReference type="PANTHER" id="PTHR11709:SF2">
    <property type="entry name" value="MULTICOPPER OXIDASE LPR1"/>
    <property type="match status" value="1"/>
</dbReference>
<feature type="transmembrane region" description="Helical" evidence="3">
    <location>
        <begin position="21"/>
        <end position="39"/>
    </location>
</feature>
<reference evidence="7 8" key="1">
    <citation type="journal article" date="2016" name="Antonie Van Leeuwenhoek">
        <title>Dongia soli sp. nov., isolated from soil from Dokdo, Korea.</title>
        <authorList>
            <person name="Kim D.U."/>
            <person name="Lee H."/>
            <person name="Kim H."/>
            <person name="Kim S.G."/>
            <person name="Ka J.O."/>
        </authorList>
    </citation>
    <scope>NUCLEOTIDE SEQUENCE [LARGE SCALE GENOMIC DNA]</scope>
    <source>
        <strain evidence="7 8">D78</strain>
    </source>
</reference>
<dbReference type="CDD" id="cd13906">
    <property type="entry name" value="CuRO_3_CumA_like"/>
    <property type="match status" value="1"/>
</dbReference>
<dbReference type="Pfam" id="PF07731">
    <property type="entry name" value="Cu-oxidase_2"/>
    <property type="match status" value="1"/>
</dbReference>
<protein>
    <submittedName>
        <fullName evidence="7">Multicopper oxidase family protein</fullName>
    </submittedName>
</protein>
<evidence type="ECO:0000259" key="6">
    <source>
        <dbReference type="Pfam" id="PF07732"/>
    </source>
</evidence>
<evidence type="ECO:0000256" key="2">
    <source>
        <dbReference type="ARBA" id="ARBA00023002"/>
    </source>
</evidence>
<evidence type="ECO:0000313" key="8">
    <source>
        <dbReference type="Proteomes" id="UP001279642"/>
    </source>
</evidence>
<evidence type="ECO:0000259" key="4">
    <source>
        <dbReference type="Pfam" id="PF00394"/>
    </source>
</evidence>
<evidence type="ECO:0000259" key="5">
    <source>
        <dbReference type="Pfam" id="PF07731"/>
    </source>
</evidence>
<accession>A0ABU5EF06</accession>
<dbReference type="InterPro" id="IPR002355">
    <property type="entry name" value="Cu_oxidase_Cu_BS"/>
</dbReference>
<name>A0ABU5EF06_9PROT</name>
<feature type="domain" description="Plastocyanin-like" evidence="4">
    <location>
        <begin position="230"/>
        <end position="309"/>
    </location>
</feature>
<dbReference type="InterPro" id="IPR008972">
    <property type="entry name" value="Cupredoxin"/>
</dbReference>
<keyword evidence="3" id="KW-0812">Transmembrane</keyword>
<dbReference type="InterPro" id="IPR033138">
    <property type="entry name" value="Cu_oxidase_CS"/>
</dbReference>
<dbReference type="PROSITE" id="PS51318">
    <property type="entry name" value="TAT"/>
    <property type="match status" value="1"/>
</dbReference>
<proteinExistence type="predicted"/>
<evidence type="ECO:0000256" key="3">
    <source>
        <dbReference type="SAM" id="Phobius"/>
    </source>
</evidence>
<dbReference type="EMBL" id="JAXCLW010000007">
    <property type="protein sequence ID" value="MDY0884980.1"/>
    <property type="molecule type" value="Genomic_DNA"/>
</dbReference>
<feature type="domain" description="Plastocyanin-like" evidence="6">
    <location>
        <begin position="89"/>
        <end position="190"/>
    </location>
</feature>
<gene>
    <name evidence="7" type="ORF">SMD27_19200</name>
</gene>
<dbReference type="SUPFAM" id="SSF49503">
    <property type="entry name" value="Cupredoxins"/>
    <property type="match status" value="3"/>
</dbReference>